<protein>
    <submittedName>
        <fullName evidence="1">Reverse transcriptase domain-containing protein</fullName>
    </submittedName>
</protein>
<evidence type="ECO:0000313" key="2">
    <source>
        <dbReference type="Proteomes" id="UP001151760"/>
    </source>
</evidence>
<keyword evidence="1" id="KW-0695">RNA-directed DNA polymerase</keyword>
<comment type="caution">
    <text evidence="1">The sequence shown here is derived from an EMBL/GenBank/DDBJ whole genome shotgun (WGS) entry which is preliminary data.</text>
</comment>
<reference evidence="1" key="2">
    <citation type="submission" date="2022-01" db="EMBL/GenBank/DDBJ databases">
        <authorList>
            <person name="Yamashiro T."/>
            <person name="Shiraishi A."/>
            <person name="Satake H."/>
            <person name="Nakayama K."/>
        </authorList>
    </citation>
    <scope>NUCLEOTIDE SEQUENCE</scope>
</reference>
<dbReference type="PANTHER" id="PTHR45835">
    <property type="entry name" value="YALI0A06105P"/>
    <property type="match status" value="1"/>
</dbReference>
<dbReference type="Proteomes" id="UP001151760">
    <property type="component" value="Unassembled WGS sequence"/>
</dbReference>
<name>A0ABQ5IPB7_9ASTR</name>
<accession>A0ABQ5IPB7</accession>
<keyword evidence="1" id="KW-0548">Nucleotidyltransferase</keyword>
<evidence type="ECO:0000313" key="1">
    <source>
        <dbReference type="EMBL" id="GJU01535.1"/>
    </source>
</evidence>
<organism evidence="1 2">
    <name type="scientific">Tanacetum coccineum</name>
    <dbReference type="NCBI Taxonomy" id="301880"/>
    <lineage>
        <taxon>Eukaryota</taxon>
        <taxon>Viridiplantae</taxon>
        <taxon>Streptophyta</taxon>
        <taxon>Embryophyta</taxon>
        <taxon>Tracheophyta</taxon>
        <taxon>Spermatophyta</taxon>
        <taxon>Magnoliopsida</taxon>
        <taxon>eudicotyledons</taxon>
        <taxon>Gunneridae</taxon>
        <taxon>Pentapetalae</taxon>
        <taxon>asterids</taxon>
        <taxon>campanulids</taxon>
        <taxon>Asterales</taxon>
        <taxon>Asteraceae</taxon>
        <taxon>Asteroideae</taxon>
        <taxon>Anthemideae</taxon>
        <taxon>Anthemidinae</taxon>
        <taxon>Tanacetum</taxon>
    </lineage>
</organism>
<keyword evidence="1" id="KW-0808">Transferase</keyword>
<dbReference type="PANTHER" id="PTHR45835:SF103">
    <property type="entry name" value="RNA-DIRECTED DNA POLYMERASE"/>
    <property type="match status" value="1"/>
</dbReference>
<keyword evidence="2" id="KW-1185">Reference proteome</keyword>
<proteinExistence type="predicted"/>
<sequence>MPPKEQHLSQEDIEKLIDRQVANVIEAIAIYEAKTRMVCDLMNQVVCKGAKVTKDNNNKRKWEGDHGGSPNQKPSKRYKLIRAFAIGPSNKKEYAGSLPLKRTEEKPEEEQHEDLPIVRDFPELEYPSGKREEITMDFITKLPKTSSGYDTIWVITDHLNKSAHFLPLKETDKMEKSDEIVHKGNFLEARSASEFSYHNSYHTSIKAALFEVLYGRKCRSPICWAEVGDSQLTGPEITHETIEKIIQIKSIIQVVCDCQKSYADVRRKPLEFQVRDKVLLKVLPWKGVIHFGKRGKLNLRSVSDESLVIPLDEIQIDDKLHFVEEPVEILDREVKRLKQIRILIIKVRWNSKKGLEFRWERKDKLCSKYPHLSTNTIRKGNLN</sequence>
<gene>
    <name evidence="1" type="ORF">Tco_1111873</name>
</gene>
<reference evidence="1" key="1">
    <citation type="journal article" date="2022" name="Int. J. Mol. Sci.">
        <title>Draft Genome of Tanacetum Coccineum: Genomic Comparison of Closely Related Tanacetum-Family Plants.</title>
        <authorList>
            <person name="Yamashiro T."/>
            <person name="Shiraishi A."/>
            <person name="Nakayama K."/>
            <person name="Satake H."/>
        </authorList>
    </citation>
    <scope>NUCLEOTIDE SEQUENCE</scope>
</reference>
<dbReference type="EMBL" id="BQNB010020973">
    <property type="protein sequence ID" value="GJU01535.1"/>
    <property type="molecule type" value="Genomic_DNA"/>
</dbReference>
<dbReference type="GO" id="GO:0003964">
    <property type="term" value="F:RNA-directed DNA polymerase activity"/>
    <property type="evidence" value="ECO:0007669"/>
    <property type="project" value="UniProtKB-KW"/>
</dbReference>